<comment type="subcellular location">
    <subcellularLocation>
        <location evidence="1">Cell outer membrane</location>
    </subcellularLocation>
</comment>
<evidence type="ECO:0000313" key="6">
    <source>
        <dbReference type="EMBL" id="KAA0257522.1"/>
    </source>
</evidence>
<dbReference type="PRINTS" id="PR01021">
    <property type="entry name" value="OMPADOMAIN"/>
</dbReference>
<feature type="domain" description="OmpA-like" evidence="5">
    <location>
        <begin position="58"/>
        <end position="167"/>
    </location>
</feature>
<proteinExistence type="predicted"/>
<reference evidence="6 7" key="1">
    <citation type="submission" date="2019-06" db="EMBL/GenBank/DDBJ databases">
        <title>Genomic insights into carbon and energy metabolism of Deferribacter autotrophicus revealed new metabolic traits in the phylum Deferribacteres.</title>
        <authorList>
            <person name="Slobodkin A.I."/>
            <person name="Slobodkina G.B."/>
            <person name="Allioux M."/>
            <person name="Alain K."/>
            <person name="Jebbar M."/>
            <person name="Shadrin V."/>
            <person name="Kublanov I.V."/>
            <person name="Toshchakov S.V."/>
            <person name="Bonch-Osmolovskaya E.A."/>
        </authorList>
    </citation>
    <scope>NUCLEOTIDE SEQUENCE [LARGE SCALE GENOMIC DNA]</scope>
    <source>
        <strain evidence="6 7">SL50</strain>
    </source>
</reference>
<dbReference type="Proteomes" id="UP000322876">
    <property type="component" value="Unassembled WGS sequence"/>
</dbReference>
<dbReference type="GO" id="GO:0009279">
    <property type="term" value="C:cell outer membrane"/>
    <property type="evidence" value="ECO:0007669"/>
    <property type="project" value="UniProtKB-SubCell"/>
</dbReference>
<organism evidence="6 7">
    <name type="scientific">Deferribacter autotrophicus</name>
    <dbReference type="NCBI Taxonomy" id="500465"/>
    <lineage>
        <taxon>Bacteria</taxon>
        <taxon>Pseudomonadati</taxon>
        <taxon>Deferribacterota</taxon>
        <taxon>Deferribacteres</taxon>
        <taxon>Deferribacterales</taxon>
        <taxon>Deferribacteraceae</taxon>
        <taxon>Deferribacter</taxon>
    </lineage>
</organism>
<dbReference type="PANTHER" id="PTHR30329">
    <property type="entry name" value="STATOR ELEMENT OF FLAGELLAR MOTOR COMPLEX"/>
    <property type="match status" value="1"/>
</dbReference>
<dbReference type="SUPFAM" id="SSF103088">
    <property type="entry name" value="OmpA-like"/>
    <property type="match status" value="1"/>
</dbReference>
<dbReference type="InterPro" id="IPR036737">
    <property type="entry name" value="OmpA-like_sf"/>
</dbReference>
<accession>A0A5A8F1F8</accession>
<dbReference type="OrthoDB" id="9805832at2"/>
<dbReference type="AlphaFoldDB" id="A0A5A8F1F8"/>
<evidence type="ECO:0000256" key="3">
    <source>
        <dbReference type="ARBA" id="ARBA00023237"/>
    </source>
</evidence>
<dbReference type="Pfam" id="PF00691">
    <property type="entry name" value="OmpA"/>
    <property type="match status" value="1"/>
</dbReference>
<dbReference type="InterPro" id="IPR006664">
    <property type="entry name" value="OMP_bac"/>
</dbReference>
<dbReference type="InterPro" id="IPR006665">
    <property type="entry name" value="OmpA-like"/>
</dbReference>
<keyword evidence="7" id="KW-1185">Reference proteome</keyword>
<dbReference type="PANTHER" id="PTHR30329:SF21">
    <property type="entry name" value="LIPOPROTEIN YIAD-RELATED"/>
    <property type="match status" value="1"/>
</dbReference>
<evidence type="ECO:0000256" key="1">
    <source>
        <dbReference type="ARBA" id="ARBA00004442"/>
    </source>
</evidence>
<gene>
    <name evidence="6" type="ORF">FHQ18_09270</name>
</gene>
<comment type="caution">
    <text evidence="6">The sequence shown here is derived from an EMBL/GenBank/DDBJ whole genome shotgun (WGS) entry which is preliminary data.</text>
</comment>
<evidence type="ECO:0000256" key="4">
    <source>
        <dbReference type="PROSITE-ProRule" id="PRU00473"/>
    </source>
</evidence>
<dbReference type="InterPro" id="IPR050330">
    <property type="entry name" value="Bact_OuterMem_StrucFunc"/>
</dbReference>
<keyword evidence="3" id="KW-0998">Cell outer membrane</keyword>
<dbReference type="Gene3D" id="3.30.1330.60">
    <property type="entry name" value="OmpA-like domain"/>
    <property type="match status" value="1"/>
</dbReference>
<dbReference type="RefSeq" id="WP_149266903.1">
    <property type="nucleotide sequence ID" value="NZ_VFJB01000007.1"/>
</dbReference>
<evidence type="ECO:0000313" key="7">
    <source>
        <dbReference type="Proteomes" id="UP000322876"/>
    </source>
</evidence>
<dbReference type="CDD" id="cd07185">
    <property type="entry name" value="OmpA_C-like"/>
    <property type="match status" value="1"/>
</dbReference>
<dbReference type="EMBL" id="VFJB01000007">
    <property type="protein sequence ID" value="KAA0257522.1"/>
    <property type="molecule type" value="Genomic_DNA"/>
</dbReference>
<keyword evidence="2 4" id="KW-0472">Membrane</keyword>
<dbReference type="PROSITE" id="PS51123">
    <property type="entry name" value="OMPA_2"/>
    <property type="match status" value="1"/>
</dbReference>
<name>A0A5A8F1F8_9BACT</name>
<sequence>MPVMIIEKNIDYYKYHEAINNKSRQFVISEEQLNYPSVNPFAILGHKKSNINRDKPLKTGIRKGVIGNIYFDFDKYNIKPEEQRKLQQIIKTLKSKYSNKIIKVIGYTDWFGTEKYNDELARKRAYQVALHLWKAGLTVKPEGRGKCCYKTTPEKSRRVEIIIEDKKEVK</sequence>
<protein>
    <submittedName>
        <fullName evidence="6">OmpA family protein</fullName>
    </submittedName>
</protein>
<evidence type="ECO:0000256" key="2">
    <source>
        <dbReference type="ARBA" id="ARBA00023136"/>
    </source>
</evidence>
<evidence type="ECO:0000259" key="5">
    <source>
        <dbReference type="PROSITE" id="PS51123"/>
    </source>
</evidence>